<dbReference type="EMBL" id="NJCX01000006">
    <property type="protein sequence ID" value="PHM74248.1"/>
    <property type="molecule type" value="Genomic_DNA"/>
</dbReference>
<comment type="caution">
    <text evidence="1">The sequence shown here is derived from an EMBL/GenBank/DDBJ whole genome shotgun (WGS) entry which is preliminary data.</text>
</comment>
<protein>
    <recommendedName>
        <fullName evidence="3">Transposase</fullName>
    </recommendedName>
</protein>
<evidence type="ECO:0000313" key="1">
    <source>
        <dbReference type="EMBL" id="PHM74248.1"/>
    </source>
</evidence>
<organism evidence="1 2">
    <name type="scientific">Xenorhabdus kozodoii</name>
    <dbReference type="NCBI Taxonomy" id="351676"/>
    <lineage>
        <taxon>Bacteria</taxon>
        <taxon>Pseudomonadati</taxon>
        <taxon>Pseudomonadota</taxon>
        <taxon>Gammaproteobacteria</taxon>
        <taxon>Enterobacterales</taxon>
        <taxon>Morganellaceae</taxon>
        <taxon>Xenorhabdus</taxon>
    </lineage>
</organism>
<gene>
    <name evidence="1" type="ORF">Xkoz_01134</name>
</gene>
<name>A0A2D0LEX9_9GAMM</name>
<dbReference type="OrthoDB" id="12523at626"/>
<dbReference type="AlphaFoldDB" id="A0A2D0LEX9"/>
<evidence type="ECO:0000313" key="2">
    <source>
        <dbReference type="Proteomes" id="UP000221101"/>
    </source>
</evidence>
<dbReference type="Proteomes" id="UP000221101">
    <property type="component" value="Unassembled WGS sequence"/>
</dbReference>
<proteinExistence type="predicted"/>
<dbReference type="RefSeq" id="WP_099141242.1">
    <property type="nucleotide sequence ID" value="NZ_CAWNOR010000097.1"/>
</dbReference>
<evidence type="ECO:0008006" key="3">
    <source>
        <dbReference type="Google" id="ProtNLM"/>
    </source>
</evidence>
<sequence length="65" mass="7669">MKFSRQPNKDQSIYLKKHTQQNVICSLQYVLDVCEEILDPKVKQCVVEFIDEAAMSHTLVDFYFI</sequence>
<accession>A0A2D0LEX9</accession>
<reference evidence="1 2" key="1">
    <citation type="journal article" date="2017" name="Nat. Microbiol.">
        <title>Natural product diversity associated with the nematode symbionts Photorhabdus and Xenorhabdus.</title>
        <authorList>
            <person name="Tobias N.J."/>
            <person name="Wolff H."/>
            <person name="Djahanschiri B."/>
            <person name="Grundmann F."/>
            <person name="Kronenwerth M."/>
            <person name="Shi Y.M."/>
            <person name="Simonyi S."/>
            <person name="Grun P."/>
            <person name="Shapiro-Ilan D."/>
            <person name="Pidot S.J."/>
            <person name="Stinear T.P."/>
            <person name="Ebersberger I."/>
            <person name="Bode H.B."/>
        </authorList>
    </citation>
    <scope>NUCLEOTIDE SEQUENCE [LARGE SCALE GENOMIC DNA]</scope>
    <source>
        <strain evidence="1 2">DSM 17907</strain>
    </source>
</reference>
<keyword evidence="2" id="KW-1185">Reference proteome</keyword>